<dbReference type="OrthoDB" id="5498775at2"/>
<dbReference type="AlphaFoldDB" id="A0A517U1A6"/>
<dbReference type="KEGG" id="llh:I41_36100"/>
<accession>A0A517U1A6</accession>
<proteinExistence type="predicted"/>
<protein>
    <submittedName>
        <fullName evidence="2">Uncharacterized protein</fullName>
    </submittedName>
</protein>
<keyword evidence="3" id="KW-1185">Reference proteome</keyword>
<evidence type="ECO:0000313" key="2">
    <source>
        <dbReference type="EMBL" id="QDT74415.1"/>
    </source>
</evidence>
<keyword evidence="1" id="KW-0472">Membrane</keyword>
<keyword evidence="1" id="KW-1133">Transmembrane helix</keyword>
<feature type="transmembrane region" description="Helical" evidence="1">
    <location>
        <begin position="6"/>
        <end position="30"/>
    </location>
</feature>
<gene>
    <name evidence="2" type="ORF">I41_36100</name>
</gene>
<organism evidence="2 3">
    <name type="scientific">Lacipirellula limnantheis</name>
    <dbReference type="NCBI Taxonomy" id="2528024"/>
    <lineage>
        <taxon>Bacteria</taxon>
        <taxon>Pseudomonadati</taxon>
        <taxon>Planctomycetota</taxon>
        <taxon>Planctomycetia</taxon>
        <taxon>Pirellulales</taxon>
        <taxon>Lacipirellulaceae</taxon>
        <taxon>Lacipirellula</taxon>
    </lineage>
</organism>
<keyword evidence="1" id="KW-0812">Transmembrane</keyword>
<name>A0A517U1A6_9BACT</name>
<dbReference type="EMBL" id="CP036339">
    <property type="protein sequence ID" value="QDT74415.1"/>
    <property type="molecule type" value="Genomic_DNA"/>
</dbReference>
<reference evidence="2 3" key="1">
    <citation type="submission" date="2019-02" db="EMBL/GenBank/DDBJ databases">
        <title>Deep-cultivation of Planctomycetes and their phenomic and genomic characterization uncovers novel biology.</title>
        <authorList>
            <person name="Wiegand S."/>
            <person name="Jogler M."/>
            <person name="Boedeker C."/>
            <person name="Pinto D."/>
            <person name="Vollmers J."/>
            <person name="Rivas-Marin E."/>
            <person name="Kohn T."/>
            <person name="Peeters S.H."/>
            <person name="Heuer A."/>
            <person name="Rast P."/>
            <person name="Oberbeckmann S."/>
            <person name="Bunk B."/>
            <person name="Jeske O."/>
            <person name="Meyerdierks A."/>
            <person name="Storesund J.E."/>
            <person name="Kallscheuer N."/>
            <person name="Luecker S."/>
            <person name="Lage O.M."/>
            <person name="Pohl T."/>
            <person name="Merkel B.J."/>
            <person name="Hornburger P."/>
            <person name="Mueller R.-W."/>
            <person name="Bruemmer F."/>
            <person name="Labrenz M."/>
            <person name="Spormann A.M."/>
            <person name="Op den Camp H."/>
            <person name="Overmann J."/>
            <person name="Amann R."/>
            <person name="Jetten M.S.M."/>
            <person name="Mascher T."/>
            <person name="Medema M.H."/>
            <person name="Devos D.P."/>
            <person name="Kaster A.-K."/>
            <person name="Ovreas L."/>
            <person name="Rohde M."/>
            <person name="Galperin M.Y."/>
            <person name="Jogler C."/>
        </authorList>
    </citation>
    <scope>NUCLEOTIDE SEQUENCE [LARGE SCALE GENOMIC DNA]</scope>
    <source>
        <strain evidence="2 3">I41</strain>
    </source>
</reference>
<dbReference type="RefSeq" id="WP_145434168.1">
    <property type="nucleotide sequence ID" value="NZ_CP036339.1"/>
</dbReference>
<evidence type="ECO:0000256" key="1">
    <source>
        <dbReference type="SAM" id="Phobius"/>
    </source>
</evidence>
<evidence type="ECO:0000313" key="3">
    <source>
        <dbReference type="Proteomes" id="UP000317909"/>
    </source>
</evidence>
<sequence length="260" mass="28903">MLKLGISLLVVLAVIVIAAVVVIGLVVGLFRQFRRESSPRATSDGQLQRLDVTSISFSLATICDELPPLHEVNADAATDDMQLHEDAWRQIEFVQVERRAEIAALVAEVRQFKINHWNGSGWNELYVRRDRFPGLPSLGLDLQALREARTWRSCTGVQVYSLAPHMPAGIESQSVREGFSFGITPQAFVYGYEQEGKIAALGVSLYLEGDDDLSAVTYAFLAIGESLPLLVVDWESDAVVNLRERVEIDRWLSAKFALES</sequence>
<dbReference type="Proteomes" id="UP000317909">
    <property type="component" value="Chromosome"/>
</dbReference>